<feature type="site" description="Important for substrate specificity" evidence="3">
    <location>
        <position position="147"/>
    </location>
</feature>
<feature type="active site" description="Charge relay system" evidence="1">
    <location>
        <position position="198"/>
    </location>
</feature>
<feature type="active site" description="Charge relay system" evidence="1">
    <location>
        <position position="228"/>
    </location>
</feature>
<feature type="domain" description="Serine aminopeptidase S33" evidence="4">
    <location>
        <begin position="23"/>
        <end position="233"/>
    </location>
</feature>
<dbReference type="EMBL" id="JAAGWH010000015">
    <property type="protein sequence ID" value="NEK94047.1"/>
    <property type="molecule type" value="Genomic_DNA"/>
</dbReference>
<dbReference type="InterPro" id="IPR029058">
    <property type="entry name" value="AB_hydrolase_fold"/>
</dbReference>
<evidence type="ECO:0000313" key="7">
    <source>
        <dbReference type="Proteomes" id="UP000468828"/>
    </source>
</evidence>
<dbReference type="InterPro" id="IPR022742">
    <property type="entry name" value="Hydrolase_4"/>
</dbReference>
<dbReference type="RefSeq" id="WP_163610510.1">
    <property type="nucleotide sequence ID" value="NZ_JAAGWB010000015.1"/>
</dbReference>
<comment type="caution">
    <text evidence="5">The sequence shown here is derived from an EMBL/GenBank/DDBJ whole genome shotgun (WGS) entry which is preliminary data.</text>
</comment>
<dbReference type="Proteomes" id="UP000471152">
    <property type="component" value="Unassembled WGS sequence"/>
</dbReference>
<evidence type="ECO:0000313" key="6">
    <source>
        <dbReference type="EMBL" id="NEN50814.1"/>
    </source>
</evidence>
<feature type="binding site" evidence="2">
    <location>
        <position position="29"/>
    </location>
    <ligand>
        <name>substrate</name>
    </ligand>
</feature>
<name>A0A6P0ESG0_9ACTN</name>
<keyword evidence="5" id="KW-0378">Hydrolase</keyword>
<dbReference type="PANTHER" id="PTHR11614">
    <property type="entry name" value="PHOSPHOLIPASE-RELATED"/>
    <property type="match status" value="1"/>
</dbReference>
<dbReference type="Gene3D" id="3.40.50.1820">
    <property type="entry name" value="alpha/beta hydrolase"/>
    <property type="match status" value="1"/>
</dbReference>
<dbReference type="SUPFAM" id="SSF53474">
    <property type="entry name" value="alpha/beta-Hydrolases"/>
    <property type="match status" value="1"/>
</dbReference>
<evidence type="ECO:0000259" key="4">
    <source>
        <dbReference type="Pfam" id="PF12146"/>
    </source>
</evidence>
<feature type="active site" description="Nucleophile" evidence="1">
    <location>
        <position position="97"/>
    </location>
</feature>
<dbReference type="Pfam" id="PF12146">
    <property type="entry name" value="Hydrolase_4"/>
    <property type="match status" value="1"/>
</dbReference>
<dbReference type="InterPro" id="IPR012354">
    <property type="entry name" value="Esterase_lipase"/>
</dbReference>
<organism evidence="5 7">
    <name type="scientific">Modestobacter muralis</name>
    <dbReference type="NCBI Taxonomy" id="1608614"/>
    <lineage>
        <taxon>Bacteria</taxon>
        <taxon>Bacillati</taxon>
        <taxon>Actinomycetota</taxon>
        <taxon>Actinomycetes</taxon>
        <taxon>Geodermatophilales</taxon>
        <taxon>Geodermatophilaceae</taxon>
        <taxon>Modestobacter</taxon>
    </lineage>
</organism>
<evidence type="ECO:0000256" key="1">
    <source>
        <dbReference type="PIRSR" id="PIRSR017388-1"/>
    </source>
</evidence>
<dbReference type="InterPro" id="IPR051044">
    <property type="entry name" value="MAG_DAG_Lipase"/>
</dbReference>
<dbReference type="AlphaFoldDB" id="A0A6P0ESG0"/>
<evidence type="ECO:0000313" key="5">
    <source>
        <dbReference type="EMBL" id="NEK94047.1"/>
    </source>
</evidence>
<reference evidence="6 8" key="2">
    <citation type="submission" date="2020-02" db="EMBL/GenBank/DDBJ databases">
        <title>The WGS of Modestobacter muralis DSM 100205.</title>
        <authorList>
            <person name="Jiang Z."/>
        </authorList>
    </citation>
    <scope>NUCLEOTIDE SEQUENCE [LARGE SCALE GENOMIC DNA]</scope>
    <source>
        <strain evidence="6 8">DSM 100205</strain>
    </source>
</reference>
<evidence type="ECO:0000256" key="3">
    <source>
        <dbReference type="PIRSR" id="PIRSR017388-3"/>
    </source>
</evidence>
<sequence length="259" mass="27692">MPQATPVMAGAEPFDLPGGGVGVLLCHGFTSTPQSMRAWGEHLAGAGFSVVCPLLPGHGTRWQDANTRTEDDWYGALSAALDELLTRCDAVVVAGLSMGGTLALRLAERRPDDVAALVLVNPSLLTERRDARLLPVLARVTPVWAAIAGDIKKPGVTELAYPRLPTRAAVALRRLWTAVRADLGSVRAPLLVFRSVTDHVVEASSTRLLLERAASTDTTEVLLHDSFHVATLDNDAPLLFAQSVQWIRDRVPAARGTTA</sequence>
<proteinExistence type="predicted"/>
<dbReference type="PIRSF" id="PIRSF017388">
    <property type="entry name" value="Esterase_lipase"/>
    <property type="match status" value="1"/>
</dbReference>
<feature type="binding site" evidence="2">
    <location>
        <position position="98"/>
    </location>
    <ligand>
        <name>substrate</name>
    </ligand>
</feature>
<evidence type="ECO:0000256" key="2">
    <source>
        <dbReference type="PIRSR" id="PIRSR017388-2"/>
    </source>
</evidence>
<dbReference type="GO" id="GO:0052689">
    <property type="term" value="F:carboxylic ester hydrolase activity"/>
    <property type="evidence" value="ECO:0007669"/>
    <property type="project" value="InterPro"/>
</dbReference>
<dbReference type="EMBL" id="JAAGWB010000015">
    <property type="protein sequence ID" value="NEN50814.1"/>
    <property type="molecule type" value="Genomic_DNA"/>
</dbReference>
<keyword evidence="7" id="KW-1185">Reference proteome</keyword>
<gene>
    <name evidence="6" type="ORF">G3R41_07640</name>
    <name evidence="5" type="ORF">GCU67_07640</name>
</gene>
<evidence type="ECO:0000313" key="8">
    <source>
        <dbReference type="Proteomes" id="UP000471152"/>
    </source>
</evidence>
<dbReference type="Proteomes" id="UP000468828">
    <property type="component" value="Unassembled WGS sequence"/>
</dbReference>
<protein>
    <submittedName>
        <fullName evidence="5">Alpha/beta fold hydrolase</fullName>
    </submittedName>
</protein>
<accession>A0A6P0ESG0</accession>
<reference evidence="5 7" key="1">
    <citation type="submission" date="2020-01" db="EMBL/GenBank/DDBJ databases">
        <title>the WGS Modestobacter muralis CPCC 204518.</title>
        <authorList>
            <person name="Jiang Z."/>
        </authorList>
    </citation>
    <scope>NUCLEOTIDE SEQUENCE [LARGE SCALE GENOMIC DNA]</scope>
    <source>
        <strain evidence="5 7">DSM 100205</strain>
    </source>
</reference>